<evidence type="ECO:0000313" key="2">
    <source>
        <dbReference type="EMBL" id="KAL1494425.1"/>
    </source>
</evidence>
<feature type="chain" id="PRO_5044873190" evidence="1">
    <location>
        <begin position="26"/>
        <end position="59"/>
    </location>
</feature>
<name>A0ABD1EL81_HYPHA</name>
<dbReference type="AlphaFoldDB" id="A0ABD1EL81"/>
<organism evidence="2 3">
    <name type="scientific">Hypothenemus hampei</name>
    <name type="common">Coffee berry borer</name>
    <dbReference type="NCBI Taxonomy" id="57062"/>
    <lineage>
        <taxon>Eukaryota</taxon>
        <taxon>Metazoa</taxon>
        <taxon>Ecdysozoa</taxon>
        <taxon>Arthropoda</taxon>
        <taxon>Hexapoda</taxon>
        <taxon>Insecta</taxon>
        <taxon>Pterygota</taxon>
        <taxon>Neoptera</taxon>
        <taxon>Endopterygota</taxon>
        <taxon>Coleoptera</taxon>
        <taxon>Polyphaga</taxon>
        <taxon>Cucujiformia</taxon>
        <taxon>Curculionidae</taxon>
        <taxon>Scolytinae</taxon>
        <taxon>Hypothenemus</taxon>
    </lineage>
</organism>
<comment type="caution">
    <text evidence="2">The sequence shown here is derived from an EMBL/GenBank/DDBJ whole genome shotgun (WGS) entry which is preliminary data.</text>
</comment>
<protein>
    <submittedName>
        <fullName evidence="2">Uncharacterized protein</fullName>
    </submittedName>
</protein>
<reference evidence="2 3" key="1">
    <citation type="submission" date="2024-05" db="EMBL/GenBank/DDBJ databases">
        <title>Genetic variation in Jamaican populations of the coffee berry borer (Hypothenemus hampei).</title>
        <authorList>
            <person name="Errbii M."/>
            <person name="Myrie A."/>
        </authorList>
    </citation>
    <scope>NUCLEOTIDE SEQUENCE [LARGE SCALE GENOMIC DNA]</scope>
    <source>
        <strain evidence="2">JA-Hopewell-2020-01-JO</strain>
        <tissue evidence="2">Whole body</tissue>
    </source>
</reference>
<keyword evidence="3" id="KW-1185">Reference proteome</keyword>
<gene>
    <name evidence="2" type="ORF">ABEB36_010024</name>
</gene>
<accession>A0ABD1EL81</accession>
<dbReference type="Proteomes" id="UP001566132">
    <property type="component" value="Unassembled WGS sequence"/>
</dbReference>
<proteinExistence type="predicted"/>
<evidence type="ECO:0000256" key="1">
    <source>
        <dbReference type="SAM" id="SignalP"/>
    </source>
</evidence>
<feature type="signal peptide" evidence="1">
    <location>
        <begin position="1"/>
        <end position="25"/>
    </location>
</feature>
<evidence type="ECO:0000313" key="3">
    <source>
        <dbReference type="Proteomes" id="UP001566132"/>
    </source>
</evidence>
<keyword evidence="1" id="KW-0732">Signal</keyword>
<sequence>MPLCSSKANMLLSCFVSLLKIAVYAKKISTLAGQENAFLRCLCNGAFPTETNAPCARPL</sequence>
<dbReference type="EMBL" id="JBDJPC010000007">
    <property type="protein sequence ID" value="KAL1494425.1"/>
    <property type="molecule type" value="Genomic_DNA"/>
</dbReference>